<dbReference type="Proteomes" id="UP000272528">
    <property type="component" value="Chromosome"/>
</dbReference>
<keyword evidence="3" id="KW-0804">Transcription</keyword>
<sequence length="279" mass="32156">MMNPRILMSPPALQYAGELHMPVNKPFRNPLHNNPDTTELMLICEGEGTFIFDGKTYVAGARSIMLYNQALWHDERSHEKMPFRTLYLGISGLRMSSLPEGYLIERDRSPIVPLGDAYFDIERRLREVVEEKNSDKPEAGETADYLLMAFLVELSRVVHGKPRNGQRKPSDVFAEEIVSQAKRYIHENYSLAVSLDELSKCCFVSPYHLCRVFKRKTGYSPIEYLTHYRIEVAKHYLMTTDRKIGGIAESVGYQSETYFLSLFKRIVGQTPGQYRTQEK</sequence>
<dbReference type="PROSITE" id="PS01124">
    <property type="entry name" value="HTH_ARAC_FAMILY_2"/>
    <property type="match status" value="1"/>
</dbReference>
<protein>
    <submittedName>
        <fullName evidence="5">AraC family transcriptional regulator</fullName>
    </submittedName>
</protein>
<dbReference type="AlphaFoldDB" id="A0A3Q8X4I6"/>
<proteinExistence type="predicted"/>
<dbReference type="PROSITE" id="PS00041">
    <property type="entry name" value="HTH_ARAC_FAMILY_1"/>
    <property type="match status" value="1"/>
</dbReference>
<dbReference type="Pfam" id="PF02311">
    <property type="entry name" value="AraC_binding"/>
    <property type="match status" value="1"/>
</dbReference>
<dbReference type="Pfam" id="PF12833">
    <property type="entry name" value="HTH_18"/>
    <property type="match status" value="1"/>
</dbReference>
<dbReference type="PRINTS" id="PR00032">
    <property type="entry name" value="HTHARAC"/>
</dbReference>
<dbReference type="GO" id="GO:0003700">
    <property type="term" value="F:DNA-binding transcription factor activity"/>
    <property type="evidence" value="ECO:0007669"/>
    <property type="project" value="InterPro"/>
</dbReference>
<dbReference type="Gene3D" id="1.10.10.60">
    <property type="entry name" value="Homeodomain-like"/>
    <property type="match status" value="2"/>
</dbReference>
<dbReference type="InterPro" id="IPR018060">
    <property type="entry name" value="HTH_AraC"/>
</dbReference>
<keyword evidence="6" id="KW-1185">Reference proteome</keyword>
<dbReference type="InterPro" id="IPR018062">
    <property type="entry name" value="HTH_AraC-typ_CS"/>
</dbReference>
<dbReference type="InterPro" id="IPR009057">
    <property type="entry name" value="Homeodomain-like_sf"/>
</dbReference>
<dbReference type="KEGG" id="palb:EJC50_12075"/>
<reference evidence="6" key="1">
    <citation type="submission" date="2018-12" db="EMBL/GenBank/DDBJ databases">
        <title>Genome sequence of Peanibacillus sp.</title>
        <authorList>
            <person name="Subramani G."/>
            <person name="Srinivasan S."/>
            <person name="Kim M.K."/>
        </authorList>
    </citation>
    <scope>NUCLEOTIDE SEQUENCE [LARGE SCALE GENOMIC DNA]</scope>
    <source>
        <strain evidence="6">18JY67-1</strain>
    </source>
</reference>
<keyword evidence="2" id="KW-0238">DNA-binding</keyword>
<feature type="domain" description="HTH araC/xylS-type" evidence="4">
    <location>
        <begin position="179"/>
        <end position="277"/>
    </location>
</feature>
<evidence type="ECO:0000256" key="2">
    <source>
        <dbReference type="ARBA" id="ARBA00023125"/>
    </source>
</evidence>
<dbReference type="SUPFAM" id="SSF51215">
    <property type="entry name" value="Regulatory protein AraC"/>
    <property type="match status" value="1"/>
</dbReference>
<dbReference type="InterPro" id="IPR037923">
    <property type="entry name" value="HTH-like"/>
</dbReference>
<evidence type="ECO:0000259" key="4">
    <source>
        <dbReference type="PROSITE" id="PS01124"/>
    </source>
</evidence>
<evidence type="ECO:0000313" key="5">
    <source>
        <dbReference type="EMBL" id="AZN40298.1"/>
    </source>
</evidence>
<dbReference type="OrthoDB" id="182534at2"/>
<dbReference type="InterPro" id="IPR003313">
    <property type="entry name" value="AraC-bd"/>
</dbReference>
<evidence type="ECO:0000256" key="1">
    <source>
        <dbReference type="ARBA" id="ARBA00023015"/>
    </source>
</evidence>
<dbReference type="PANTHER" id="PTHR43280">
    <property type="entry name" value="ARAC-FAMILY TRANSCRIPTIONAL REGULATOR"/>
    <property type="match status" value="1"/>
</dbReference>
<dbReference type="PANTHER" id="PTHR43280:SF2">
    <property type="entry name" value="HTH-TYPE TRANSCRIPTIONAL REGULATOR EXSA"/>
    <property type="match status" value="1"/>
</dbReference>
<evidence type="ECO:0000256" key="3">
    <source>
        <dbReference type="ARBA" id="ARBA00023163"/>
    </source>
</evidence>
<accession>A0A3Q8X4I6</accession>
<gene>
    <name evidence="5" type="ORF">EJC50_12075</name>
</gene>
<dbReference type="SUPFAM" id="SSF46689">
    <property type="entry name" value="Homeodomain-like"/>
    <property type="match status" value="2"/>
</dbReference>
<dbReference type="GO" id="GO:0043565">
    <property type="term" value="F:sequence-specific DNA binding"/>
    <property type="evidence" value="ECO:0007669"/>
    <property type="project" value="InterPro"/>
</dbReference>
<dbReference type="EMBL" id="CP034437">
    <property type="protein sequence ID" value="AZN40298.1"/>
    <property type="molecule type" value="Genomic_DNA"/>
</dbReference>
<dbReference type="InterPro" id="IPR020449">
    <property type="entry name" value="Tscrpt_reg_AraC-type_HTH"/>
</dbReference>
<evidence type="ECO:0000313" key="6">
    <source>
        <dbReference type="Proteomes" id="UP000272528"/>
    </source>
</evidence>
<dbReference type="Gene3D" id="2.60.120.10">
    <property type="entry name" value="Jelly Rolls"/>
    <property type="match status" value="1"/>
</dbReference>
<dbReference type="SMART" id="SM00342">
    <property type="entry name" value="HTH_ARAC"/>
    <property type="match status" value="1"/>
</dbReference>
<dbReference type="InterPro" id="IPR014710">
    <property type="entry name" value="RmlC-like_jellyroll"/>
</dbReference>
<organism evidence="5 6">
    <name type="scientific">Paenibacillus albus</name>
    <dbReference type="NCBI Taxonomy" id="2495582"/>
    <lineage>
        <taxon>Bacteria</taxon>
        <taxon>Bacillati</taxon>
        <taxon>Bacillota</taxon>
        <taxon>Bacilli</taxon>
        <taxon>Bacillales</taxon>
        <taxon>Paenibacillaceae</taxon>
        <taxon>Paenibacillus</taxon>
    </lineage>
</organism>
<keyword evidence="1" id="KW-0805">Transcription regulation</keyword>
<name>A0A3Q8X4I6_9BACL</name>